<dbReference type="Proteomes" id="UP000679950">
    <property type="component" value="Unassembled WGS sequence"/>
</dbReference>
<protein>
    <submittedName>
        <fullName evidence="2">Stage II sporulation protein R</fullName>
    </submittedName>
</protein>
<evidence type="ECO:0000313" key="3">
    <source>
        <dbReference type="Proteomes" id="UP000679950"/>
    </source>
</evidence>
<feature type="compositionally biased region" description="Acidic residues" evidence="1">
    <location>
        <begin position="215"/>
        <end position="225"/>
    </location>
</feature>
<gene>
    <name evidence="2" type="primary">spoIIR</name>
    <name evidence="2" type="ORF">J8TS2_15040</name>
</gene>
<dbReference type="RefSeq" id="WP_246516801.1">
    <property type="nucleotide sequence ID" value="NZ_BORB01000010.1"/>
</dbReference>
<dbReference type="Pfam" id="PF09551">
    <property type="entry name" value="Spore_II_R"/>
    <property type="match status" value="1"/>
</dbReference>
<accession>A0ABQ4KGT8</accession>
<reference evidence="2 3" key="1">
    <citation type="submission" date="2021-03" db="EMBL/GenBank/DDBJ databases">
        <title>Antimicrobial resistance genes in bacteria isolated from Japanese honey, and their potential for conferring macrolide and lincosamide resistance in the American foulbrood pathogen Paenibacillus larvae.</title>
        <authorList>
            <person name="Okamoto M."/>
            <person name="Kumagai M."/>
            <person name="Kanamori H."/>
            <person name="Takamatsu D."/>
        </authorList>
    </citation>
    <scope>NUCLEOTIDE SEQUENCE [LARGE SCALE GENOMIC DNA]</scope>
    <source>
        <strain evidence="2 3">J8TS2</strain>
    </source>
</reference>
<dbReference type="InterPro" id="IPR014202">
    <property type="entry name" value="Spore_II_R"/>
</dbReference>
<name>A0ABQ4KGT8_9BACI</name>
<keyword evidence="3" id="KW-1185">Reference proteome</keyword>
<feature type="region of interest" description="Disordered" evidence="1">
    <location>
        <begin position="181"/>
        <end position="241"/>
    </location>
</feature>
<evidence type="ECO:0000256" key="1">
    <source>
        <dbReference type="SAM" id="MobiDB-lite"/>
    </source>
</evidence>
<feature type="compositionally biased region" description="Basic and acidic residues" evidence="1">
    <location>
        <begin position="227"/>
        <end position="237"/>
    </location>
</feature>
<evidence type="ECO:0000313" key="2">
    <source>
        <dbReference type="EMBL" id="GIN57185.1"/>
    </source>
</evidence>
<feature type="compositionally biased region" description="Basic and acidic residues" evidence="1">
    <location>
        <begin position="202"/>
        <end position="214"/>
    </location>
</feature>
<proteinExistence type="predicted"/>
<dbReference type="NCBIfam" id="TIGR02837">
    <property type="entry name" value="spore_II_R"/>
    <property type="match status" value="1"/>
</dbReference>
<feature type="compositionally biased region" description="Acidic residues" evidence="1">
    <location>
        <begin position="181"/>
        <end position="201"/>
    </location>
</feature>
<sequence length="263" mass="29931">MKKEYMKKRFYQKNIAWMYILVLVIGTVASLILPKMEVAQATDPLVIPDEAIRLRILANSDKEKDQAIKREIRDAVNEEINEWVAELTSLDEARALMISRLDIIEEIAEQKLKEANIDDTVQVNFGEAQFPTKLYGQYLYPAGTYEAIVITIGEGKGANWWCVLFPPLCFLDFSNSLAVSEESEEAVEQEPTESPSEEELEAPEKQENAEKKDEQDVETELDPEGSGDNKETVDNETKAGVVVSQEDEVEVKFFLVELWDKIF</sequence>
<comment type="caution">
    <text evidence="2">The sequence shown here is derived from an EMBL/GenBank/DDBJ whole genome shotgun (WGS) entry which is preliminary data.</text>
</comment>
<dbReference type="EMBL" id="BORB01000010">
    <property type="protein sequence ID" value="GIN57185.1"/>
    <property type="molecule type" value="Genomic_DNA"/>
</dbReference>
<organism evidence="2 3">
    <name type="scientific">Lederbergia ruris</name>
    <dbReference type="NCBI Taxonomy" id="217495"/>
    <lineage>
        <taxon>Bacteria</taxon>
        <taxon>Bacillati</taxon>
        <taxon>Bacillota</taxon>
        <taxon>Bacilli</taxon>
        <taxon>Bacillales</taxon>
        <taxon>Bacillaceae</taxon>
        <taxon>Lederbergia</taxon>
    </lineage>
</organism>